<evidence type="ECO:0000259" key="2">
    <source>
        <dbReference type="PROSITE" id="PS50011"/>
    </source>
</evidence>
<organism evidence="3 4">
    <name type="scientific">Ameca splendens</name>
    <dbReference type="NCBI Taxonomy" id="208324"/>
    <lineage>
        <taxon>Eukaryota</taxon>
        <taxon>Metazoa</taxon>
        <taxon>Chordata</taxon>
        <taxon>Craniata</taxon>
        <taxon>Vertebrata</taxon>
        <taxon>Euteleostomi</taxon>
        <taxon>Actinopterygii</taxon>
        <taxon>Neopterygii</taxon>
        <taxon>Teleostei</taxon>
        <taxon>Neoteleostei</taxon>
        <taxon>Acanthomorphata</taxon>
        <taxon>Ovalentaria</taxon>
        <taxon>Atherinomorphae</taxon>
        <taxon>Cyprinodontiformes</taxon>
        <taxon>Goodeidae</taxon>
        <taxon>Ameca</taxon>
    </lineage>
</organism>
<dbReference type="InterPro" id="IPR001245">
    <property type="entry name" value="Ser-Thr/Tyr_kinase_cat_dom"/>
</dbReference>
<dbReference type="Pfam" id="PF07714">
    <property type="entry name" value="PK_Tyr_Ser-Thr"/>
    <property type="match status" value="1"/>
</dbReference>
<dbReference type="InterPro" id="IPR000719">
    <property type="entry name" value="Prot_kinase_dom"/>
</dbReference>
<dbReference type="InterPro" id="IPR011009">
    <property type="entry name" value="Kinase-like_dom_sf"/>
</dbReference>
<keyword evidence="1" id="KW-0067">ATP-binding</keyword>
<dbReference type="PANTHER" id="PTHR24417">
    <property type="entry name" value="SERINE/THREONINE-PROTEIN KINASE LMTK1"/>
    <property type="match status" value="1"/>
</dbReference>
<keyword evidence="1" id="KW-0547">Nucleotide-binding</keyword>
<evidence type="ECO:0000313" key="3">
    <source>
        <dbReference type="EMBL" id="MEQ2300450.1"/>
    </source>
</evidence>
<dbReference type="Gene3D" id="3.30.200.20">
    <property type="entry name" value="Phosphorylase Kinase, domain 1"/>
    <property type="match status" value="1"/>
</dbReference>
<gene>
    <name evidence="3" type="ORF">AMECASPLE_025548</name>
</gene>
<dbReference type="Gene3D" id="1.10.510.10">
    <property type="entry name" value="Transferase(Phosphotransferase) domain 1"/>
    <property type="match status" value="1"/>
</dbReference>
<reference evidence="3 4" key="1">
    <citation type="submission" date="2021-06" db="EMBL/GenBank/DDBJ databases">
        <authorList>
            <person name="Palmer J.M."/>
        </authorList>
    </citation>
    <scope>NUCLEOTIDE SEQUENCE [LARGE SCALE GENOMIC DNA]</scope>
    <source>
        <strain evidence="3 4">AS_MEX2019</strain>
        <tissue evidence="3">Muscle</tissue>
    </source>
</reference>
<feature type="binding site" evidence="1">
    <location>
        <position position="69"/>
    </location>
    <ligand>
        <name>ATP</name>
        <dbReference type="ChEBI" id="CHEBI:30616"/>
    </ligand>
</feature>
<dbReference type="InterPro" id="IPR008266">
    <property type="entry name" value="Tyr_kinase_AS"/>
</dbReference>
<dbReference type="Proteomes" id="UP001469553">
    <property type="component" value="Unassembled WGS sequence"/>
</dbReference>
<dbReference type="PROSITE" id="PS50011">
    <property type="entry name" value="PROTEIN_KINASE_DOM"/>
    <property type="match status" value="1"/>
</dbReference>
<dbReference type="InterPro" id="IPR017441">
    <property type="entry name" value="Protein_kinase_ATP_BS"/>
</dbReference>
<comment type="caution">
    <text evidence="3">The sequence shown here is derived from an EMBL/GenBank/DDBJ whole genome shotgun (WGS) entry which is preliminary data.</text>
</comment>
<keyword evidence="4" id="KW-1185">Reference proteome</keyword>
<dbReference type="PROSITE" id="PS00109">
    <property type="entry name" value="PROTEIN_KINASE_TYR"/>
    <property type="match status" value="1"/>
</dbReference>
<evidence type="ECO:0000256" key="1">
    <source>
        <dbReference type="PROSITE-ProRule" id="PRU10141"/>
    </source>
</evidence>
<dbReference type="SUPFAM" id="SSF56112">
    <property type="entry name" value="Protein kinase-like (PK-like)"/>
    <property type="match status" value="1"/>
</dbReference>
<dbReference type="PROSITE" id="PS00107">
    <property type="entry name" value="PROTEIN_KINASE_ATP"/>
    <property type="match status" value="1"/>
</dbReference>
<dbReference type="PANTHER" id="PTHR24417:SF0">
    <property type="entry name" value="SERINE_THREONINE-PROTEIN KINASE LMTK1"/>
    <property type="match status" value="1"/>
</dbReference>
<proteinExistence type="predicted"/>
<name>A0ABV0Z3I6_9TELE</name>
<dbReference type="EMBL" id="JAHRIP010049550">
    <property type="protein sequence ID" value="MEQ2300450.1"/>
    <property type="molecule type" value="Genomic_DNA"/>
</dbReference>
<accession>A0ABV0Z3I6</accession>
<sequence>MLVLSSNLIGDVQIVLSNGVWLRCAQLLRSSELSRHSLLYLKEIGHGWFGKVLLGEVNTGLNTTQVVVKELKASASMQEQMHFLEEAQPYRTLQHPALLQCLAQCTEVTPYLLVMEFCPLGDVKGYLRSCRSNEAITPEPLILQRMACDITSGLLHMHKHSFTHSDLALRNCLLSADISVKIGDYGLAHTKYKVDKYETPNRSCTICK</sequence>
<protein>
    <recommendedName>
        <fullName evidence="2">Protein kinase domain-containing protein</fullName>
    </recommendedName>
</protein>
<evidence type="ECO:0000313" key="4">
    <source>
        <dbReference type="Proteomes" id="UP001469553"/>
    </source>
</evidence>
<feature type="domain" description="Protein kinase" evidence="2">
    <location>
        <begin position="38"/>
        <end position="208"/>
    </location>
</feature>